<keyword evidence="4" id="KW-1133">Transmembrane helix</keyword>
<gene>
    <name evidence="7" type="ORF">J0M35_11080</name>
</gene>
<keyword evidence="2" id="KW-0812">Transmembrane</keyword>
<evidence type="ECO:0000256" key="5">
    <source>
        <dbReference type="ARBA" id="ARBA00023136"/>
    </source>
</evidence>
<keyword evidence="3" id="KW-0732">Signal</keyword>
<evidence type="ECO:0000256" key="1">
    <source>
        <dbReference type="ARBA" id="ARBA00004370"/>
    </source>
</evidence>
<dbReference type="Proteomes" id="UP000664277">
    <property type="component" value="Unassembled WGS sequence"/>
</dbReference>
<proteinExistence type="predicted"/>
<evidence type="ECO:0000256" key="6">
    <source>
        <dbReference type="ARBA" id="ARBA00023180"/>
    </source>
</evidence>
<evidence type="ECO:0000256" key="2">
    <source>
        <dbReference type="ARBA" id="ARBA00022692"/>
    </source>
</evidence>
<comment type="subcellular location">
    <subcellularLocation>
        <location evidence="1">Membrane</location>
    </subcellularLocation>
</comment>
<dbReference type="AlphaFoldDB" id="A0A8J7P8V3"/>
<evidence type="ECO:0000313" key="7">
    <source>
        <dbReference type="EMBL" id="MBN8660901.1"/>
    </source>
</evidence>
<evidence type="ECO:0008006" key="9">
    <source>
        <dbReference type="Google" id="ProtNLM"/>
    </source>
</evidence>
<accession>A0A8J7P8V3</accession>
<evidence type="ECO:0000313" key="8">
    <source>
        <dbReference type="Proteomes" id="UP000664277"/>
    </source>
</evidence>
<dbReference type="PANTHER" id="PTHR48063">
    <property type="entry name" value="LRR RECEPTOR-LIKE KINASE"/>
    <property type="match status" value="1"/>
</dbReference>
<protein>
    <recommendedName>
        <fullName evidence="9">Leucine Rich repeats (2 copies)</fullName>
    </recommendedName>
</protein>
<keyword evidence="5" id="KW-0472">Membrane</keyword>
<dbReference type="PANTHER" id="PTHR48063:SF112">
    <property type="entry name" value="RECEPTOR LIKE PROTEIN 30-LIKE"/>
    <property type="match status" value="1"/>
</dbReference>
<comment type="caution">
    <text evidence="7">The sequence shown here is derived from an EMBL/GenBank/DDBJ whole genome shotgun (WGS) entry which is preliminary data.</text>
</comment>
<dbReference type="SUPFAM" id="SSF52047">
    <property type="entry name" value="RNI-like"/>
    <property type="match status" value="1"/>
</dbReference>
<dbReference type="Gene3D" id="3.80.10.10">
    <property type="entry name" value="Ribonuclease Inhibitor"/>
    <property type="match status" value="2"/>
</dbReference>
<evidence type="ECO:0000256" key="4">
    <source>
        <dbReference type="ARBA" id="ARBA00022989"/>
    </source>
</evidence>
<reference evidence="7" key="1">
    <citation type="submission" date="2021-02" db="EMBL/GenBank/DDBJ databases">
        <title>Genome-Resolved Metagenomics of a Microbial Community Performing Photosynthetic Biological Nutrient Removal.</title>
        <authorList>
            <person name="Mcdaniel E.A."/>
        </authorList>
    </citation>
    <scope>NUCLEOTIDE SEQUENCE</scope>
    <source>
        <strain evidence="7">UWPOB_OBS1</strain>
    </source>
</reference>
<evidence type="ECO:0000256" key="3">
    <source>
        <dbReference type="ARBA" id="ARBA00022729"/>
    </source>
</evidence>
<dbReference type="GO" id="GO:0016020">
    <property type="term" value="C:membrane"/>
    <property type="evidence" value="ECO:0007669"/>
    <property type="project" value="UniProtKB-SubCell"/>
</dbReference>
<dbReference type="InterPro" id="IPR032675">
    <property type="entry name" value="LRR_dom_sf"/>
</dbReference>
<dbReference type="EMBL" id="JAFLCK010000014">
    <property type="protein sequence ID" value="MBN8660901.1"/>
    <property type="molecule type" value="Genomic_DNA"/>
</dbReference>
<organism evidence="7 8">
    <name type="scientific">Candidatus Obscuribacter phosphatis</name>
    <dbReference type="NCBI Taxonomy" id="1906157"/>
    <lineage>
        <taxon>Bacteria</taxon>
        <taxon>Bacillati</taxon>
        <taxon>Candidatus Melainabacteria</taxon>
        <taxon>Candidatus Obscuribacterales</taxon>
        <taxon>Candidatus Obscuribacteraceae</taxon>
        <taxon>Candidatus Obscuribacter</taxon>
    </lineage>
</organism>
<sequence>MQAVKLHFPLARSAGNLYLAQRAFPHSKTWVGQAQNQVALEIKDDSLLGLAFSYDFNDKELPKVAESLKQLESADFSMCTFSSGVLAGLVESELVELRLDFAAISGKDLEVIGKIQSLETIWLTGASVRDEQLLLIKDLPSLTSLTLKSTSLTSHALANLCKGFESLKRLHLPASIDDSGPAYLSEGRSRINELDLSYSKISNCCAPHLAQLGLETLYLNDTEIGDDALSELSQSKTIKVLFLNGTLITDKGLNHLENLTTLEHLELRDTRITEIGAARLRSKLKDCAVFS</sequence>
<name>A0A8J7P8V3_9BACT</name>
<dbReference type="InterPro" id="IPR046956">
    <property type="entry name" value="RLP23-like"/>
</dbReference>
<keyword evidence="6" id="KW-0325">Glycoprotein</keyword>